<dbReference type="InterPro" id="IPR016167">
    <property type="entry name" value="FAD-bd_PCMH_sub1"/>
</dbReference>
<dbReference type="AlphaFoldDB" id="A0A5C4RZL2"/>
<gene>
    <name evidence="1" type="ORF">FGF68_08595</name>
</gene>
<evidence type="ECO:0000313" key="2">
    <source>
        <dbReference type="Proteomes" id="UP000309544"/>
    </source>
</evidence>
<reference evidence="1 2" key="1">
    <citation type="submission" date="2019-05" db="EMBL/GenBank/DDBJ databases">
        <title>Draft Whole-Genome sequence of the green sulfur bacterium Prosthecochloris vibrioformis DSM 260.</title>
        <authorList>
            <person name="Meyer T.E."/>
            <person name="Kyndt J.A."/>
        </authorList>
    </citation>
    <scope>NUCLEOTIDE SEQUENCE [LARGE SCALE GENOMIC DNA]</scope>
    <source>
        <strain evidence="1 2">DSM 260</strain>
    </source>
</reference>
<dbReference type="Proteomes" id="UP000309544">
    <property type="component" value="Unassembled WGS sequence"/>
</dbReference>
<evidence type="ECO:0000313" key="1">
    <source>
        <dbReference type="EMBL" id="TNJ36147.1"/>
    </source>
</evidence>
<dbReference type="EMBL" id="VDCI01000008">
    <property type="protein sequence ID" value="TNJ36147.1"/>
    <property type="molecule type" value="Genomic_DNA"/>
</dbReference>
<dbReference type="RefSeq" id="WP_068867028.1">
    <property type="nucleotide sequence ID" value="NZ_VDCI01000008.1"/>
</dbReference>
<keyword evidence="2" id="KW-1185">Reference proteome</keyword>
<name>A0A5C4RZL2_PROVB</name>
<protein>
    <submittedName>
        <fullName evidence="1">Uncharacterized protein</fullName>
    </submittedName>
</protein>
<comment type="caution">
    <text evidence="1">The sequence shown here is derived from an EMBL/GenBank/DDBJ whole genome shotgun (WGS) entry which is preliminary data.</text>
</comment>
<organism evidence="1 2">
    <name type="scientific">Prosthecochloris vibrioformis</name>
    <name type="common">Chlorobium vibrioforme</name>
    <dbReference type="NCBI Taxonomy" id="1098"/>
    <lineage>
        <taxon>Bacteria</taxon>
        <taxon>Pseudomonadati</taxon>
        <taxon>Chlorobiota</taxon>
        <taxon>Chlorobiia</taxon>
        <taxon>Chlorobiales</taxon>
        <taxon>Chlorobiaceae</taxon>
        <taxon>Prosthecochloris</taxon>
    </lineage>
</organism>
<accession>A0A5C4RZL2</accession>
<dbReference type="Gene3D" id="3.30.43.10">
    <property type="entry name" value="Uridine Diphospho-n-acetylenolpyruvylglucosamine Reductase, domain 2"/>
    <property type="match status" value="1"/>
</dbReference>
<proteinExistence type="predicted"/>
<sequence>MLSLEELRGVMKGEVLVQQELADHDVKKVAGHTDLLVKPANGKELKKILHIFRKSHFPHVMIDRKGRVHFPDNRFHGAVILID</sequence>